<keyword evidence="10" id="KW-0067">ATP-binding</keyword>
<dbReference type="EMBL" id="JXAL01000001">
    <property type="protein sequence ID" value="KIL37466.1"/>
    <property type="molecule type" value="Genomic_DNA"/>
</dbReference>
<comment type="catalytic activity">
    <reaction evidence="1">
        <text>ATP + protein L-histidine = ADP + protein N-phospho-L-histidine.</text>
        <dbReference type="EC" id="2.7.13.3"/>
    </reaction>
</comment>
<feature type="transmembrane region" description="Helical" evidence="14">
    <location>
        <begin position="12"/>
        <end position="33"/>
    </location>
</feature>
<protein>
    <recommendedName>
        <fullName evidence="3">histidine kinase</fullName>
        <ecNumber evidence="3">2.7.13.3</ecNumber>
    </recommendedName>
</protein>
<dbReference type="PRINTS" id="PR00344">
    <property type="entry name" value="BCTRLSENSOR"/>
</dbReference>
<evidence type="ECO:0000259" key="15">
    <source>
        <dbReference type="PROSITE" id="PS50109"/>
    </source>
</evidence>
<evidence type="ECO:0000256" key="1">
    <source>
        <dbReference type="ARBA" id="ARBA00000085"/>
    </source>
</evidence>
<dbReference type="CDD" id="cd00130">
    <property type="entry name" value="PAS"/>
    <property type="match status" value="1"/>
</dbReference>
<evidence type="ECO:0000256" key="12">
    <source>
        <dbReference type="ARBA" id="ARBA00023012"/>
    </source>
</evidence>
<dbReference type="SUPFAM" id="SSF55890">
    <property type="entry name" value="Sporulation response regulatory protein Spo0B"/>
    <property type="match status" value="1"/>
</dbReference>
<feature type="domain" description="Histidine kinase" evidence="15">
    <location>
        <begin position="338"/>
        <end position="530"/>
    </location>
</feature>
<keyword evidence="5" id="KW-0597">Phosphoprotein</keyword>
<comment type="subcellular location">
    <subcellularLocation>
        <location evidence="2">Cell membrane</location>
        <topology evidence="2">Multi-pass membrane protein</topology>
    </subcellularLocation>
</comment>
<dbReference type="SUPFAM" id="SSF55785">
    <property type="entry name" value="PYP-like sensor domain (PAS domain)"/>
    <property type="match status" value="1"/>
</dbReference>
<dbReference type="PROSITE" id="PS50109">
    <property type="entry name" value="HIS_KIN"/>
    <property type="match status" value="1"/>
</dbReference>
<comment type="caution">
    <text evidence="16">The sequence shown here is derived from an EMBL/GenBank/DDBJ whole genome shotgun (WGS) entry which is preliminary data.</text>
</comment>
<evidence type="ECO:0000256" key="9">
    <source>
        <dbReference type="ARBA" id="ARBA00022777"/>
    </source>
</evidence>
<dbReference type="Gene3D" id="1.10.287.130">
    <property type="match status" value="1"/>
</dbReference>
<proteinExistence type="predicted"/>
<dbReference type="InterPro" id="IPR035965">
    <property type="entry name" value="PAS-like_dom_sf"/>
</dbReference>
<evidence type="ECO:0000256" key="2">
    <source>
        <dbReference type="ARBA" id="ARBA00004651"/>
    </source>
</evidence>
<keyword evidence="8" id="KW-0547">Nucleotide-binding</keyword>
<dbReference type="InterPro" id="IPR016120">
    <property type="entry name" value="Sig_transdc_His_kin_SpoOB"/>
</dbReference>
<dbReference type="InterPro" id="IPR029151">
    <property type="entry name" value="Sensor-like_sf"/>
</dbReference>
<dbReference type="RefSeq" id="WP_041058943.1">
    <property type="nucleotide sequence ID" value="NZ_JXAL01000001.1"/>
</dbReference>
<keyword evidence="12" id="KW-0902">Two-component regulatory system</keyword>
<evidence type="ECO:0000313" key="16">
    <source>
        <dbReference type="EMBL" id="KIL37466.1"/>
    </source>
</evidence>
<evidence type="ECO:0000256" key="6">
    <source>
        <dbReference type="ARBA" id="ARBA00022679"/>
    </source>
</evidence>
<evidence type="ECO:0000256" key="5">
    <source>
        <dbReference type="ARBA" id="ARBA00022553"/>
    </source>
</evidence>
<dbReference type="InterPro" id="IPR039506">
    <property type="entry name" value="SPOB_a"/>
</dbReference>
<evidence type="ECO:0000256" key="14">
    <source>
        <dbReference type="SAM" id="Phobius"/>
    </source>
</evidence>
<keyword evidence="6 16" id="KW-0808">Transferase</keyword>
<organism evidence="16 17">
    <name type="scientific">Cohnella kolymensis</name>
    <dbReference type="NCBI Taxonomy" id="1590652"/>
    <lineage>
        <taxon>Bacteria</taxon>
        <taxon>Bacillati</taxon>
        <taxon>Bacillota</taxon>
        <taxon>Bacilli</taxon>
        <taxon>Bacillales</taxon>
        <taxon>Paenibacillaceae</taxon>
        <taxon>Cohnella</taxon>
    </lineage>
</organism>
<keyword evidence="9 16" id="KW-0418">Kinase</keyword>
<evidence type="ECO:0000256" key="3">
    <source>
        <dbReference type="ARBA" id="ARBA00012438"/>
    </source>
</evidence>
<dbReference type="NCBIfam" id="NF008298">
    <property type="entry name" value="PRK11086.1"/>
    <property type="match status" value="1"/>
</dbReference>
<dbReference type="Pfam" id="PF17203">
    <property type="entry name" value="sCache_3_2"/>
    <property type="match status" value="1"/>
</dbReference>
<evidence type="ECO:0000256" key="11">
    <source>
        <dbReference type="ARBA" id="ARBA00022989"/>
    </source>
</evidence>
<reference evidence="16 17" key="1">
    <citation type="submission" date="2014-12" db="EMBL/GenBank/DDBJ databases">
        <title>Draft genome sequence of Cohnella kolymensis strain B-2846.</title>
        <authorList>
            <person name="Karlyshev A.V."/>
            <person name="Kudryashova E.B."/>
        </authorList>
    </citation>
    <scope>NUCLEOTIDE SEQUENCE [LARGE SCALE GENOMIC DNA]</scope>
    <source>
        <strain evidence="16 17">VKM B-2846</strain>
    </source>
</reference>
<keyword evidence="7 14" id="KW-0812">Transmembrane</keyword>
<dbReference type="Gene3D" id="3.30.565.10">
    <property type="entry name" value="Histidine kinase-like ATPase, C-terminal domain"/>
    <property type="match status" value="1"/>
</dbReference>
<accession>A0ABR5A8S0</accession>
<dbReference type="GO" id="GO:0004673">
    <property type="term" value="F:protein histidine kinase activity"/>
    <property type="evidence" value="ECO:0007669"/>
    <property type="project" value="UniProtKB-EC"/>
</dbReference>
<dbReference type="SMART" id="SM00387">
    <property type="entry name" value="HATPase_c"/>
    <property type="match status" value="1"/>
</dbReference>
<dbReference type="Proteomes" id="UP000054526">
    <property type="component" value="Unassembled WGS sequence"/>
</dbReference>
<dbReference type="InterPro" id="IPR013767">
    <property type="entry name" value="PAS_fold"/>
</dbReference>
<dbReference type="InterPro" id="IPR036890">
    <property type="entry name" value="HATPase_C_sf"/>
</dbReference>
<feature type="transmembrane region" description="Helical" evidence="14">
    <location>
        <begin position="174"/>
        <end position="195"/>
    </location>
</feature>
<dbReference type="SMART" id="SM00091">
    <property type="entry name" value="PAS"/>
    <property type="match status" value="1"/>
</dbReference>
<dbReference type="PANTHER" id="PTHR43547">
    <property type="entry name" value="TWO-COMPONENT HISTIDINE KINASE"/>
    <property type="match status" value="1"/>
</dbReference>
<dbReference type="InterPro" id="IPR000014">
    <property type="entry name" value="PAS"/>
</dbReference>
<evidence type="ECO:0000256" key="8">
    <source>
        <dbReference type="ARBA" id="ARBA00022741"/>
    </source>
</evidence>
<keyword evidence="17" id="KW-1185">Reference proteome</keyword>
<sequence length="536" mass="58371">MRLNNRFFSLQTTIIMLVCGIFILALFVTDFLISGRIAATVQNNKIEKTSDIARMVANSPVVMEGLLDKEKEGAIQPFANRIKEVTNVDFITVMDMQGIRKSHPDPGKVGKRFVGGDEGRVLQGFEHVSTATGTLGVSLRSFVPVYAADGRQVGAVSVGILLVNVKQAIADSRMIIFAGIGVGGLVGLLGAWLLARKIKKILFGLEPHEIARLLQERSAMLQSTKEGILAVDINGTITLVNAEAVRLFQQAGLEGDPIGKSVKQFLPNSPMETLLQKGEVVLDQEYDLGVSTWLINRVPISIAGKTAGAIATFRDKTEITSMAEQLTGVQMYVEALRSQAHEFMNKLHVILGMVHMGYHDQLTNYVNQIAGHQQNEVGFIVRKIRNAALAGFILGKLSYAREVDAELTLSGDSVLPEPDNPEVIHELITIVGNLIDNALHAVQGCARKAVDVCFDYENMGLTIIVSDTGPGIPDHHKSHLFTKGFSTKGDNRGLGLFLVQRSLKRLGGTLDFTSKPEQGTRFTVTIPYAGKEEDDD</sequence>
<dbReference type="Pfam" id="PF02518">
    <property type="entry name" value="HATPase_c"/>
    <property type="match status" value="1"/>
</dbReference>
<dbReference type="InterPro" id="IPR004358">
    <property type="entry name" value="Sig_transdc_His_kin-like_C"/>
</dbReference>
<evidence type="ECO:0000256" key="13">
    <source>
        <dbReference type="ARBA" id="ARBA00023136"/>
    </source>
</evidence>
<keyword evidence="11 14" id="KW-1133">Transmembrane helix</keyword>
<dbReference type="PANTHER" id="PTHR43547:SF10">
    <property type="entry name" value="SENSOR HISTIDINE KINASE DCUS"/>
    <property type="match status" value="1"/>
</dbReference>
<evidence type="ECO:0000313" key="17">
    <source>
        <dbReference type="Proteomes" id="UP000054526"/>
    </source>
</evidence>
<dbReference type="EC" id="2.7.13.3" evidence="3"/>
<dbReference type="InterPro" id="IPR033463">
    <property type="entry name" value="sCache_3"/>
</dbReference>
<keyword evidence="4" id="KW-1003">Cell membrane</keyword>
<dbReference type="SUPFAM" id="SSF55874">
    <property type="entry name" value="ATPase domain of HSP90 chaperone/DNA topoisomerase II/histidine kinase"/>
    <property type="match status" value="1"/>
</dbReference>
<gene>
    <name evidence="16" type="ORF">SD71_02160</name>
</gene>
<dbReference type="Pfam" id="PF14689">
    <property type="entry name" value="SPOB_a"/>
    <property type="match status" value="1"/>
</dbReference>
<dbReference type="InterPro" id="IPR005467">
    <property type="entry name" value="His_kinase_dom"/>
</dbReference>
<evidence type="ECO:0000256" key="4">
    <source>
        <dbReference type="ARBA" id="ARBA00022475"/>
    </source>
</evidence>
<dbReference type="SUPFAM" id="SSF103190">
    <property type="entry name" value="Sensory domain-like"/>
    <property type="match status" value="1"/>
</dbReference>
<evidence type="ECO:0000256" key="10">
    <source>
        <dbReference type="ARBA" id="ARBA00022840"/>
    </source>
</evidence>
<dbReference type="InterPro" id="IPR003594">
    <property type="entry name" value="HATPase_dom"/>
</dbReference>
<dbReference type="Pfam" id="PF00989">
    <property type="entry name" value="PAS"/>
    <property type="match status" value="1"/>
</dbReference>
<evidence type="ECO:0000256" key="7">
    <source>
        <dbReference type="ARBA" id="ARBA00022692"/>
    </source>
</evidence>
<keyword evidence="13 14" id="KW-0472">Membrane</keyword>
<dbReference type="Gene3D" id="3.30.450.20">
    <property type="entry name" value="PAS domain"/>
    <property type="match status" value="2"/>
</dbReference>
<name>A0ABR5A8S0_9BACL</name>